<reference evidence="2 3" key="1">
    <citation type="journal article" date="2018" name="Sci. Rep.">
        <title>Characterisation of pathogen-specific regions and novel effector candidates in Fusarium oxysporum f. sp. cepae.</title>
        <authorList>
            <person name="Armitage A.D."/>
            <person name="Taylor A."/>
            <person name="Sobczyk M.K."/>
            <person name="Baxter L."/>
            <person name="Greenfield B.P."/>
            <person name="Bates H.J."/>
            <person name="Wilson F."/>
            <person name="Jackson A.C."/>
            <person name="Ott S."/>
            <person name="Harrison R.J."/>
            <person name="Clarkson J.P."/>
        </authorList>
    </citation>
    <scope>NUCLEOTIDE SEQUENCE [LARGE SCALE GENOMIC DNA]</scope>
    <source>
        <strain evidence="2 3">FoC_Fus2</strain>
    </source>
</reference>
<sequence length="61" mass="6614">MKIFAVLSLISLVAAAPAPEPQRHNVIDYSGLKFKPNPCVAAGNCPKVPIRPCRPEDRCRG</sequence>
<organism evidence="2 3">
    <name type="scientific">Fusarium oxysporum f. sp. cepae</name>
    <dbReference type="NCBI Taxonomy" id="396571"/>
    <lineage>
        <taxon>Eukaryota</taxon>
        <taxon>Fungi</taxon>
        <taxon>Dikarya</taxon>
        <taxon>Ascomycota</taxon>
        <taxon>Pezizomycotina</taxon>
        <taxon>Sordariomycetes</taxon>
        <taxon>Hypocreomycetidae</taxon>
        <taxon>Hypocreales</taxon>
        <taxon>Nectriaceae</taxon>
        <taxon>Fusarium</taxon>
        <taxon>Fusarium oxysporum species complex</taxon>
    </lineage>
</organism>
<name>A0A3L6MNP3_FUSOX</name>
<evidence type="ECO:0000313" key="2">
    <source>
        <dbReference type="EMBL" id="RKK06519.1"/>
    </source>
</evidence>
<dbReference type="Proteomes" id="UP000270866">
    <property type="component" value="Unassembled WGS sequence"/>
</dbReference>
<accession>A0A3L6MNP3</accession>
<evidence type="ECO:0000313" key="3">
    <source>
        <dbReference type="Proteomes" id="UP000270866"/>
    </source>
</evidence>
<dbReference type="EMBL" id="MRCU01000021">
    <property type="protein sequence ID" value="RKK06519.1"/>
    <property type="molecule type" value="Genomic_DNA"/>
</dbReference>
<proteinExistence type="predicted"/>
<protein>
    <submittedName>
        <fullName evidence="2">Uncharacterized protein</fullName>
    </submittedName>
</protein>
<comment type="caution">
    <text evidence="2">The sequence shown here is derived from an EMBL/GenBank/DDBJ whole genome shotgun (WGS) entry which is preliminary data.</text>
</comment>
<evidence type="ECO:0000256" key="1">
    <source>
        <dbReference type="SAM" id="SignalP"/>
    </source>
</evidence>
<gene>
    <name evidence="2" type="ORF">BFJ65_g18716</name>
</gene>
<feature type="signal peptide" evidence="1">
    <location>
        <begin position="1"/>
        <end position="15"/>
    </location>
</feature>
<feature type="chain" id="PRO_5018154164" evidence="1">
    <location>
        <begin position="16"/>
        <end position="61"/>
    </location>
</feature>
<keyword evidence="1" id="KW-0732">Signal</keyword>
<dbReference type="AlphaFoldDB" id="A0A3L6MNP3"/>